<keyword evidence="9" id="KW-0808">Transferase</keyword>
<dbReference type="InterPro" id="IPR050882">
    <property type="entry name" value="Prepilin_peptidase/N-MTase"/>
</dbReference>
<dbReference type="EC" id="2.1.1.-" evidence="9"/>
<comment type="catalytic activity">
    <reaction evidence="9">
        <text>Typically cleaves a -Gly-|-Phe- bond to release an N-terminal, basic peptide of 5-8 residues from type IV prepilin, and then N-methylates the new N-terminal amino group, the methyl donor being S-adenosyl-L-methionine.</text>
        <dbReference type="EC" id="3.4.23.43"/>
    </reaction>
</comment>
<dbReference type="EMBL" id="JAKGAS010000005">
    <property type="protein sequence ID" value="MCF2948678.1"/>
    <property type="molecule type" value="Genomic_DNA"/>
</dbReference>
<dbReference type="Gene3D" id="1.20.120.1220">
    <property type="match status" value="1"/>
</dbReference>
<feature type="transmembrane region" description="Helical" evidence="10">
    <location>
        <begin position="152"/>
        <end position="169"/>
    </location>
</feature>
<protein>
    <recommendedName>
        <fullName evidence="9">Prepilin leader peptidase/N-methyltransferase</fullName>
        <ecNumber evidence="9">2.1.1.-</ecNumber>
        <ecNumber evidence="9">3.4.23.43</ecNumber>
    </recommendedName>
</protein>
<keyword evidence="4" id="KW-0997">Cell inner membrane</keyword>
<evidence type="ECO:0000256" key="9">
    <source>
        <dbReference type="RuleBase" id="RU003794"/>
    </source>
</evidence>
<keyword evidence="9" id="KW-0378">Hydrolase</keyword>
<organism evidence="13 14">
    <name type="scientific">Paraglaciecola algarum</name>
    <dbReference type="NCBI Taxonomy" id="3050085"/>
    <lineage>
        <taxon>Bacteria</taxon>
        <taxon>Pseudomonadati</taxon>
        <taxon>Pseudomonadota</taxon>
        <taxon>Gammaproteobacteria</taxon>
        <taxon>Alteromonadales</taxon>
        <taxon>Alteromonadaceae</taxon>
        <taxon>Paraglaciecola</taxon>
    </lineage>
</organism>
<evidence type="ECO:0000256" key="10">
    <source>
        <dbReference type="SAM" id="Phobius"/>
    </source>
</evidence>
<keyword evidence="9" id="KW-0511">Multifunctional enzyme</keyword>
<evidence type="ECO:0000256" key="4">
    <source>
        <dbReference type="ARBA" id="ARBA00022519"/>
    </source>
</evidence>
<evidence type="ECO:0000259" key="11">
    <source>
        <dbReference type="Pfam" id="PF01478"/>
    </source>
</evidence>
<keyword evidence="3" id="KW-1003">Cell membrane</keyword>
<dbReference type="Pfam" id="PF06750">
    <property type="entry name" value="A24_N_bact"/>
    <property type="match status" value="1"/>
</dbReference>
<reference evidence="13 14" key="1">
    <citation type="submission" date="2022-01" db="EMBL/GenBank/DDBJ databases">
        <title>Paraglaciecola sp. G1-23.</title>
        <authorList>
            <person name="Jin M.S."/>
            <person name="Han D.M."/>
            <person name="Kim H.M."/>
            <person name="Jeon C.O."/>
        </authorList>
    </citation>
    <scope>NUCLEOTIDE SEQUENCE [LARGE SCALE GENOMIC DNA]</scope>
    <source>
        <strain evidence="13 14">G1-23</strain>
    </source>
</reference>
<feature type="transmembrane region" description="Helical" evidence="10">
    <location>
        <begin position="284"/>
        <end position="302"/>
    </location>
</feature>
<sequence>MTEIFQLMADSPAFFVSFIFVLSLLVGSFLNVVIYRLPVMMENAWKAEVEEYSSFQNSTNQDSTSQNIVSNPTDNQQNINQKQVFNLVKPDSTCPKCQHKIRAWENIPVVSWLFLGGKCSQCKNPISIRYPLVELATGLLSALVAWKFGFGLAGLAAVLATWLLIAMTFIDLDTMLLPDQLTLSLLWIGLIISIDSTFVSTQDAIIGAAVGYLCLWSLYWAFKLLTGKEGMGYGDFKLLAAIGAWVGWQHLPVVVLLSSFVGAIVGITLLSIQGKDKSQPIPFGPYLATAGWLTLLYGDWFVDLYWQWLLP</sequence>
<evidence type="ECO:0000256" key="8">
    <source>
        <dbReference type="RuleBase" id="RU003793"/>
    </source>
</evidence>
<feature type="transmembrane region" description="Helical" evidence="10">
    <location>
        <begin position="204"/>
        <end position="222"/>
    </location>
</feature>
<evidence type="ECO:0000256" key="1">
    <source>
        <dbReference type="ARBA" id="ARBA00004429"/>
    </source>
</evidence>
<evidence type="ECO:0000256" key="5">
    <source>
        <dbReference type="ARBA" id="ARBA00022692"/>
    </source>
</evidence>
<keyword evidence="5 9" id="KW-0812">Transmembrane</keyword>
<evidence type="ECO:0000256" key="3">
    <source>
        <dbReference type="ARBA" id="ARBA00022475"/>
    </source>
</evidence>
<evidence type="ECO:0000313" key="13">
    <source>
        <dbReference type="EMBL" id="MCF2948678.1"/>
    </source>
</evidence>
<gene>
    <name evidence="13" type="ORF">L0668_11215</name>
</gene>
<comment type="subcellular location">
    <subcellularLocation>
        <location evidence="1">Cell inner membrane</location>
        <topology evidence="1">Multi-pass membrane protein</topology>
    </subcellularLocation>
    <subcellularLocation>
        <location evidence="9">Cell membrane</location>
        <topology evidence="9">Multi-pass membrane protein</topology>
    </subcellularLocation>
</comment>
<keyword evidence="9" id="KW-0645">Protease</keyword>
<dbReference type="PANTHER" id="PTHR30487:SF0">
    <property type="entry name" value="PREPILIN LEADER PEPTIDASE_N-METHYLTRANSFERASE-RELATED"/>
    <property type="match status" value="1"/>
</dbReference>
<dbReference type="InterPro" id="IPR010627">
    <property type="entry name" value="Prepilin_pept_A24_N"/>
</dbReference>
<evidence type="ECO:0000256" key="6">
    <source>
        <dbReference type="ARBA" id="ARBA00022989"/>
    </source>
</evidence>
<evidence type="ECO:0000259" key="12">
    <source>
        <dbReference type="Pfam" id="PF06750"/>
    </source>
</evidence>
<name>A0ABS9D6V8_9ALTE</name>
<dbReference type="Proteomes" id="UP001521137">
    <property type="component" value="Unassembled WGS sequence"/>
</dbReference>
<comment type="similarity">
    <text evidence="2 8">Belongs to the peptidase A24 family.</text>
</comment>
<feature type="transmembrane region" description="Helical" evidence="10">
    <location>
        <begin position="12"/>
        <end position="34"/>
    </location>
</feature>
<feature type="transmembrane region" description="Helical" evidence="10">
    <location>
        <begin position="254"/>
        <end position="272"/>
    </location>
</feature>
<keyword evidence="14" id="KW-1185">Reference proteome</keyword>
<dbReference type="InterPro" id="IPR014032">
    <property type="entry name" value="Peptidase_A24A_bac"/>
</dbReference>
<keyword evidence="7 10" id="KW-0472">Membrane</keyword>
<dbReference type="EC" id="3.4.23.43" evidence="9"/>
<dbReference type="PANTHER" id="PTHR30487">
    <property type="entry name" value="TYPE 4 PREPILIN-LIKE PROTEINS LEADER PEPTIDE-PROCESSING ENZYME"/>
    <property type="match status" value="1"/>
</dbReference>
<feature type="domain" description="Prepilin type IV endopeptidase peptidase" evidence="11">
    <location>
        <begin position="159"/>
        <end position="267"/>
    </location>
</feature>
<evidence type="ECO:0000256" key="7">
    <source>
        <dbReference type="ARBA" id="ARBA00023136"/>
    </source>
</evidence>
<proteinExistence type="inferred from homology"/>
<comment type="caution">
    <text evidence="13">The sequence shown here is derived from an EMBL/GenBank/DDBJ whole genome shotgun (WGS) entry which is preliminary data.</text>
</comment>
<dbReference type="Pfam" id="PF01478">
    <property type="entry name" value="Peptidase_A24"/>
    <property type="match status" value="1"/>
</dbReference>
<dbReference type="RefSeq" id="WP_235312628.1">
    <property type="nucleotide sequence ID" value="NZ_JAKGAS010000005.1"/>
</dbReference>
<evidence type="ECO:0000313" key="14">
    <source>
        <dbReference type="Proteomes" id="UP001521137"/>
    </source>
</evidence>
<dbReference type="PRINTS" id="PR00864">
    <property type="entry name" value="PREPILNPTASE"/>
</dbReference>
<accession>A0ABS9D6V8</accession>
<evidence type="ECO:0000256" key="2">
    <source>
        <dbReference type="ARBA" id="ARBA00005801"/>
    </source>
</evidence>
<keyword evidence="9" id="KW-0489">Methyltransferase</keyword>
<feature type="transmembrane region" description="Helical" evidence="10">
    <location>
        <begin position="181"/>
        <end position="198"/>
    </location>
</feature>
<dbReference type="InterPro" id="IPR000045">
    <property type="entry name" value="Prepilin_IV_endopep_pep"/>
</dbReference>
<keyword evidence="6 10" id="KW-1133">Transmembrane helix</keyword>
<feature type="domain" description="Prepilin peptidase A24 N-terminal" evidence="12">
    <location>
        <begin position="21"/>
        <end position="148"/>
    </location>
</feature>
<comment type="function">
    <text evidence="9">Plays an essential role in type IV pili and type II pseudopili formation by proteolytically removing the leader sequence from substrate proteins and subsequently monomethylating the alpha-amino group of the newly exposed N-terminal phenylalanine.</text>
</comment>